<feature type="domain" description="Response regulatory" evidence="8">
    <location>
        <begin position="16"/>
        <end position="132"/>
    </location>
</feature>
<dbReference type="FunFam" id="3.30.565.10:FF:000006">
    <property type="entry name" value="Sensor histidine kinase WalK"/>
    <property type="match status" value="1"/>
</dbReference>
<evidence type="ECO:0000256" key="6">
    <source>
        <dbReference type="PROSITE-ProRule" id="PRU00169"/>
    </source>
</evidence>
<dbReference type="PROSITE" id="PS50109">
    <property type="entry name" value="HIS_KIN"/>
    <property type="match status" value="1"/>
</dbReference>
<dbReference type="InterPro" id="IPR004358">
    <property type="entry name" value="Sig_transdc_His_kin-like_C"/>
</dbReference>
<dbReference type="PANTHER" id="PTHR43547:SF2">
    <property type="entry name" value="HYBRID SIGNAL TRANSDUCTION HISTIDINE KINASE C"/>
    <property type="match status" value="1"/>
</dbReference>
<dbReference type="Pfam" id="PF00072">
    <property type="entry name" value="Response_reg"/>
    <property type="match status" value="1"/>
</dbReference>
<dbReference type="Gene3D" id="3.40.50.2300">
    <property type="match status" value="1"/>
</dbReference>
<dbReference type="Pfam" id="PF02518">
    <property type="entry name" value="HATPase_c"/>
    <property type="match status" value="1"/>
</dbReference>
<dbReference type="InterPro" id="IPR001789">
    <property type="entry name" value="Sig_transdc_resp-reg_receiver"/>
</dbReference>
<dbReference type="CDD" id="cd00075">
    <property type="entry name" value="HATPase"/>
    <property type="match status" value="1"/>
</dbReference>
<dbReference type="SMART" id="SM00388">
    <property type="entry name" value="HisKA"/>
    <property type="match status" value="1"/>
</dbReference>
<dbReference type="InterPro" id="IPR003594">
    <property type="entry name" value="HATPase_dom"/>
</dbReference>
<evidence type="ECO:0000256" key="3">
    <source>
        <dbReference type="ARBA" id="ARBA00022553"/>
    </source>
</evidence>
<dbReference type="PROSITE" id="PS50110">
    <property type="entry name" value="RESPONSE_REGULATORY"/>
    <property type="match status" value="1"/>
</dbReference>
<dbReference type="SMART" id="SM00387">
    <property type="entry name" value="HATPase_c"/>
    <property type="match status" value="1"/>
</dbReference>
<dbReference type="SUPFAM" id="SSF52172">
    <property type="entry name" value="CheY-like"/>
    <property type="match status" value="1"/>
</dbReference>
<evidence type="ECO:0000256" key="4">
    <source>
        <dbReference type="ARBA" id="ARBA00022679"/>
    </source>
</evidence>
<evidence type="ECO:0000259" key="7">
    <source>
        <dbReference type="PROSITE" id="PS50109"/>
    </source>
</evidence>
<dbReference type="InterPro" id="IPR036097">
    <property type="entry name" value="HisK_dim/P_sf"/>
</dbReference>
<dbReference type="InterPro" id="IPR036890">
    <property type="entry name" value="HATPase_C_sf"/>
</dbReference>
<dbReference type="SMART" id="SM00448">
    <property type="entry name" value="REC"/>
    <property type="match status" value="1"/>
</dbReference>
<dbReference type="PRINTS" id="PR00344">
    <property type="entry name" value="BCTRLSENSOR"/>
</dbReference>
<comment type="caution">
    <text evidence="9">The sequence shown here is derived from an EMBL/GenBank/DDBJ whole genome shotgun (WGS) entry which is preliminary data.</text>
</comment>
<evidence type="ECO:0000256" key="5">
    <source>
        <dbReference type="ARBA" id="ARBA00022777"/>
    </source>
</evidence>
<dbReference type="SUPFAM" id="SSF47384">
    <property type="entry name" value="Homodimeric domain of signal transducing histidine kinase"/>
    <property type="match status" value="1"/>
</dbReference>
<keyword evidence="10" id="KW-1185">Reference proteome</keyword>
<accession>A0A085WAQ0</accession>
<evidence type="ECO:0000256" key="1">
    <source>
        <dbReference type="ARBA" id="ARBA00000085"/>
    </source>
</evidence>
<dbReference type="PANTHER" id="PTHR43547">
    <property type="entry name" value="TWO-COMPONENT HISTIDINE KINASE"/>
    <property type="match status" value="1"/>
</dbReference>
<organism evidence="9 10">
    <name type="scientific">Hyalangium minutum</name>
    <dbReference type="NCBI Taxonomy" id="394096"/>
    <lineage>
        <taxon>Bacteria</taxon>
        <taxon>Pseudomonadati</taxon>
        <taxon>Myxococcota</taxon>
        <taxon>Myxococcia</taxon>
        <taxon>Myxococcales</taxon>
        <taxon>Cystobacterineae</taxon>
        <taxon>Archangiaceae</taxon>
        <taxon>Hyalangium</taxon>
    </lineage>
</organism>
<evidence type="ECO:0000259" key="8">
    <source>
        <dbReference type="PROSITE" id="PS50110"/>
    </source>
</evidence>
<dbReference type="CDD" id="cd00082">
    <property type="entry name" value="HisKA"/>
    <property type="match status" value="1"/>
</dbReference>
<dbReference type="AlphaFoldDB" id="A0A085WAQ0"/>
<dbReference type="PATRIC" id="fig|394096.3.peg.6117"/>
<gene>
    <name evidence="9" type="ORF">DB31_1781</name>
</gene>
<sequence>MNAPGNMGERPPPKATILNVNDHPATLYMVSHMLRMAGYQVLEAKNGKQALSIAEGRPDLVLLDVHLPDIDGYEVCRRLRNHEETQDLLIAHLSAVSVQREDRIRGLAHGADAYWTTPMEEEELLANIEALLRLQSRAQGAIRERDEFLSVAAHELKTPLTALRLHLERTLYLTTRGATETIPKTTVEKSLTPALRQIDRLQQLLDTLLDVSRVTSHKLRLDISALDLVELTGDLALRLEAQARAVGVELQFELHHEPIILFGDRLRLEQVLTNLVTNAIKYGGGRPVQIHVEERPEWAVILVRDHGIGIAPQDQARIFDRFERATTARQSESLGLGLYIAKEIVTAHGGTISVTSEPGQGATFQVLLPLRRTERY</sequence>
<dbReference type="Gene3D" id="1.10.287.130">
    <property type="match status" value="1"/>
</dbReference>
<feature type="modified residue" description="4-aspartylphosphate" evidence="6">
    <location>
        <position position="64"/>
    </location>
</feature>
<dbReference type="EC" id="2.7.13.3" evidence="2"/>
<dbReference type="InterPro" id="IPR005467">
    <property type="entry name" value="His_kinase_dom"/>
</dbReference>
<evidence type="ECO:0000256" key="2">
    <source>
        <dbReference type="ARBA" id="ARBA00012438"/>
    </source>
</evidence>
<keyword evidence="4" id="KW-0808">Transferase</keyword>
<reference evidence="9 10" key="1">
    <citation type="submission" date="2014-04" db="EMBL/GenBank/DDBJ databases">
        <title>Genome assembly of Hyalangium minutum DSM 14724.</title>
        <authorList>
            <person name="Sharma G."/>
            <person name="Subramanian S."/>
        </authorList>
    </citation>
    <scope>NUCLEOTIDE SEQUENCE [LARGE SCALE GENOMIC DNA]</scope>
    <source>
        <strain evidence="9 10">DSM 14724</strain>
    </source>
</reference>
<dbReference type="InterPro" id="IPR003661">
    <property type="entry name" value="HisK_dim/P_dom"/>
</dbReference>
<proteinExistence type="predicted"/>
<evidence type="ECO:0000313" key="9">
    <source>
        <dbReference type="EMBL" id="KFE64763.1"/>
    </source>
</evidence>
<dbReference type="Proteomes" id="UP000028725">
    <property type="component" value="Unassembled WGS sequence"/>
</dbReference>
<dbReference type="Gene3D" id="3.30.565.10">
    <property type="entry name" value="Histidine kinase-like ATPase, C-terminal domain"/>
    <property type="match status" value="1"/>
</dbReference>
<comment type="catalytic activity">
    <reaction evidence="1">
        <text>ATP + protein L-histidine = ADP + protein N-phospho-L-histidine.</text>
        <dbReference type="EC" id="2.7.13.3"/>
    </reaction>
</comment>
<dbReference type="GO" id="GO:0000155">
    <property type="term" value="F:phosphorelay sensor kinase activity"/>
    <property type="evidence" value="ECO:0007669"/>
    <property type="project" value="InterPro"/>
</dbReference>
<dbReference type="SUPFAM" id="SSF55874">
    <property type="entry name" value="ATPase domain of HSP90 chaperone/DNA topoisomerase II/histidine kinase"/>
    <property type="match status" value="1"/>
</dbReference>
<name>A0A085WAQ0_9BACT</name>
<dbReference type="Pfam" id="PF00512">
    <property type="entry name" value="HisKA"/>
    <property type="match status" value="1"/>
</dbReference>
<keyword evidence="5" id="KW-0418">Kinase</keyword>
<feature type="domain" description="Histidine kinase" evidence="7">
    <location>
        <begin position="151"/>
        <end position="372"/>
    </location>
</feature>
<keyword evidence="3 6" id="KW-0597">Phosphoprotein</keyword>
<dbReference type="STRING" id="394096.DB31_1781"/>
<dbReference type="InterPro" id="IPR011006">
    <property type="entry name" value="CheY-like_superfamily"/>
</dbReference>
<protein>
    <recommendedName>
        <fullName evidence="2">histidine kinase</fullName>
        <ecNumber evidence="2">2.7.13.3</ecNumber>
    </recommendedName>
</protein>
<dbReference type="EMBL" id="JMCB01000013">
    <property type="protein sequence ID" value="KFE64763.1"/>
    <property type="molecule type" value="Genomic_DNA"/>
</dbReference>
<evidence type="ECO:0000313" key="10">
    <source>
        <dbReference type="Proteomes" id="UP000028725"/>
    </source>
</evidence>